<dbReference type="InterPro" id="IPR007111">
    <property type="entry name" value="NACHT_NTPase"/>
</dbReference>
<dbReference type="GO" id="GO:1990234">
    <property type="term" value="C:transferase complex"/>
    <property type="evidence" value="ECO:0007669"/>
    <property type="project" value="UniProtKB-ARBA"/>
</dbReference>
<proteinExistence type="predicted"/>
<feature type="repeat" description="WD" evidence="3">
    <location>
        <begin position="929"/>
        <end position="970"/>
    </location>
</feature>
<feature type="repeat" description="WD" evidence="3">
    <location>
        <begin position="1231"/>
        <end position="1271"/>
    </location>
</feature>
<feature type="repeat" description="WD" evidence="3">
    <location>
        <begin position="1015"/>
        <end position="1048"/>
    </location>
</feature>
<dbReference type="SMART" id="SM00320">
    <property type="entry name" value="WD40"/>
    <property type="match status" value="13"/>
</dbReference>
<evidence type="ECO:0000256" key="1">
    <source>
        <dbReference type="ARBA" id="ARBA00022574"/>
    </source>
</evidence>
<dbReference type="InterPro" id="IPR036322">
    <property type="entry name" value="WD40_repeat_dom_sf"/>
</dbReference>
<protein>
    <submittedName>
        <fullName evidence="6">COMPASS-like H3K4 histone methylase component WDR5B</fullName>
    </submittedName>
</protein>
<dbReference type="Proteomes" id="UP000044841">
    <property type="component" value="Unassembled WGS sequence"/>
</dbReference>
<dbReference type="Gene3D" id="3.40.50.300">
    <property type="entry name" value="P-loop containing nucleotide triphosphate hydrolases"/>
    <property type="match status" value="1"/>
</dbReference>
<feature type="repeat" description="WD" evidence="3">
    <location>
        <begin position="1358"/>
        <end position="1399"/>
    </location>
</feature>
<feature type="repeat" description="WD" evidence="3">
    <location>
        <begin position="1401"/>
        <end position="1442"/>
    </location>
</feature>
<dbReference type="GO" id="GO:0032259">
    <property type="term" value="P:methylation"/>
    <property type="evidence" value="ECO:0007669"/>
    <property type="project" value="UniProtKB-KW"/>
</dbReference>
<feature type="region of interest" description="Disordered" evidence="4">
    <location>
        <begin position="20"/>
        <end position="46"/>
    </location>
</feature>
<dbReference type="PROSITE" id="PS00678">
    <property type="entry name" value="WD_REPEATS_1"/>
    <property type="match status" value="4"/>
</dbReference>
<dbReference type="InterPro" id="IPR056884">
    <property type="entry name" value="NPHP3-like_N"/>
</dbReference>
<evidence type="ECO:0000256" key="3">
    <source>
        <dbReference type="PROSITE-ProRule" id="PRU00221"/>
    </source>
</evidence>
<dbReference type="PANTHER" id="PTHR22847:SF637">
    <property type="entry name" value="WD REPEAT DOMAIN 5B"/>
    <property type="match status" value="1"/>
</dbReference>
<dbReference type="InterPro" id="IPR001680">
    <property type="entry name" value="WD40_rpt"/>
</dbReference>
<dbReference type="PRINTS" id="PR00320">
    <property type="entry name" value="GPROTEINBRPT"/>
</dbReference>
<evidence type="ECO:0000259" key="5">
    <source>
        <dbReference type="PROSITE" id="PS50837"/>
    </source>
</evidence>
<gene>
    <name evidence="6" type="ORF">RSOLAG22IIIB_07031</name>
</gene>
<dbReference type="CDD" id="cd00200">
    <property type="entry name" value="WD40"/>
    <property type="match status" value="2"/>
</dbReference>
<evidence type="ECO:0000256" key="4">
    <source>
        <dbReference type="SAM" id="MobiDB-lite"/>
    </source>
</evidence>
<name>A0A0K6GIU3_9AGAM</name>
<keyword evidence="2" id="KW-0677">Repeat</keyword>
<dbReference type="SUPFAM" id="SSF50978">
    <property type="entry name" value="WD40 repeat-like"/>
    <property type="match status" value="2"/>
</dbReference>
<dbReference type="InterPro" id="IPR019775">
    <property type="entry name" value="WD40_repeat_CS"/>
</dbReference>
<evidence type="ECO:0000256" key="2">
    <source>
        <dbReference type="ARBA" id="ARBA00022737"/>
    </source>
</evidence>
<dbReference type="PROSITE" id="PS50082">
    <property type="entry name" value="WD_REPEATS_2"/>
    <property type="match status" value="10"/>
</dbReference>
<feature type="repeat" description="WD" evidence="3">
    <location>
        <begin position="972"/>
        <end position="1013"/>
    </location>
</feature>
<keyword evidence="6" id="KW-0808">Transferase</keyword>
<accession>A0A0K6GIU3</accession>
<dbReference type="PROSITE" id="PS50294">
    <property type="entry name" value="WD_REPEATS_REGION"/>
    <property type="match status" value="8"/>
</dbReference>
<dbReference type="EMBL" id="CYGV01002000">
    <property type="protein sequence ID" value="CUA78371.1"/>
    <property type="molecule type" value="Genomic_DNA"/>
</dbReference>
<dbReference type="PROSITE" id="PS50837">
    <property type="entry name" value="NACHT"/>
    <property type="match status" value="1"/>
</dbReference>
<dbReference type="InterPro" id="IPR015943">
    <property type="entry name" value="WD40/YVTN_repeat-like_dom_sf"/>
</dbReference>
<dbReference type="InterPro" id="IPR020472">
    <property type="entry name" value="WD40_PAC1"/>
</dbReference>
<organism evidence="6 7">
    <name type="scientific">Rhizoctonia solani</name>
    <dbReference type="NCBI Taxonomy" id="456999"/>
    <lineage>
        <taxon>Eukaryota</taxon>
        <taxon>Fungi</taxon>
        <taxon>Dikarya</taxon>
        <taxon>Basidiomycota</taxon>
        <taxon>Agaricomycotina</taxon>
        <taxon>Agaricomycetes</taxon>
        <taxon>Cantharellales</taxon>
        <taxon>Ceratobasidiaceae</taxon>
        <taxon>Rhizoctonia</taxon>
    </lineage>
</organism>
<feature type="repeat" description="WD" evidence="3">
    <location>
        <begin position="1315"/>
        <end position="1347"/>
    </location>
</feature>
<evidence type="ECO:0000313" key="7">
    <source>
        <dbReference type="Proteomes" id="UP000044841"/>
    </source>
</evidence>
<keyword evidence="1 3" id="KW-0853">WD repeat</keyword>
<evidence type="ECO:0000313" key="6">
    <source>
        <dbReference type="EMBL" id="CUA78371.1"/>
    </source>
</evidence>
<dbReference type="Pfam" id="PF00400">
    <property type="entry name" value="WD40"/>
    <property type="match status" value="10"/>
</dbReference>
<dbReference type="SUPFAM" id="SSF52540">
    <property type="entry name" value="P-loop containing nucleoside triphosphate hydrolases"/>
    <property type="match status" value="1"/>
</dbReference>
<keyword evidence="6" id="KW-0489">Methyltransferase</keyword>
<dbReference type="InterPro" id="IPR027417">
    <property type="entry name" value="P-loop_NTPase"/>
</dbReference>
<dbReference type="Gene3D" id="2.130.10.10">
    <property type="entry name" value="YVTN repeat-like/Quinoprotein amine dehydrogenase"/>
    <property type="match status" value="5"/>
</dbReference>
<dbReference type="PANTHER" id="PTHR22847">
    <property type="entry name" value="WD40 REPEAT PROTEIN"/>
    <property type="match status" value="1"/>
</dbReference>
<feature type="repeat" description="WD" evidence="3">
    <location>
        <begin position="886"/>
        <end position="927"/>
    </location>
</feature>
<feature type="repeat" description="WD" evidence="3">
    <location>
        <begin position="1099"/>
        <end position="1131"/>
    </location>
</feature>
<keyword evidence="7" id="KW-1185">Reference proteome</keyword>
<dbReference type="GO" id="GO:0008168">
    <property type="term" value="F:methyltransferase activity"/>
    <property type="evidence" value="ECO:0007669"/>
    <property type="project" value="UniProtKB-KW"/>
</dbReference>
<feature type="repeat" description="WD" evidence="3">
    <location>
        <begin position="1064"/>
        <end position="1098"/>
    </location>
</feature>
<sequence length="1514" mass="167507">MLLKIKESAKRRLRIGTRTKDFTPDLPHADNLSEAPTTSITSPIWAPPTSPISRASVSGILPNPQWSSSAASLPTMLLTTGLPPSSKTADDNVRPVLDNRKTIAKAKARPEAYVWSGLKKLWGLLDSSAETFGPLKSAIGELKWWIDIYENTAKETREYIELRIKLDSLLGDLSKFVSRSASSPIMLPNLVALGSGIRDELELVLQKQRKTSIQRFSEILDGSDEVTGCYRRINAHLERFMFNANLCIWETVDQQATDALIGKLALATSAMYNSAEATDVKRGACAPETRQKELKKLSEWAHGGEHKIYWLNGMAGTGKTTIVYSLCAELDNNQKLGASFFCSRMIPECRNVKHILPSVAYQLASFSPSFRYALSQILKSDRDVHNRILKDQFESLIIKPLLEAKHTLTFDIVVVIDALDECENENSVGQILDLLLGSDLSLPIRFLISSRPEPEIYRRMMKRIAGSSDARLVLHELDQSAVQNDIQMYLTHELDGIPLTSAQIEALAERSGILFIYAATAASYIKAGYLLMEHEDRLNMILGLSSPSTEGKDKYIDELYQTILGAAFNNATLDQFSRERMSTILNAVVCAQEPVTTRSLAKLLQLKSGEQVEALLRPLGSVIHVSEKSSLVTVLHTSFPDFLVDQRRSTTFYCDPVNSNASFARACLRTIRYHNPQFNICHIESSYYPDDEISDLKTRIDNAITPELFYSCQYWANHVRLAEKSQELIELVHDFLSVRLLLWMEVLNLKKCIHLGVSIMNKIEEWSLREALKEIVELAHDAWRFVTMFASHPVSTSTPHIYLSMLPFWPFDGPMTRHYAPRMQNMIKPIGTALARRQPALLATWFFGNQVTSTRFSPDDSRVAVAAGRELFIIDGYTGQRVLGPLTGHTNSISSVEFSPNGVHLATSSWDGTIRVWNAQTGQTSIGPLMGHTLSVESIHFSPDGTRIVSGSWDATLRVWDTITGETVLGPLEGHIAFVTSVSFSPDGQLIASGSSDKTIRIWDAQTGIMKYEPLQGHTAGVTSIAFSPDGSRLASGSLDGGIKIWDVWQAFKCILNETSGAVVTSIQFSPDGQRIISASEDKIIRIHDPESGAVADSLIGHTNDVTSAMFSHDAGRILSSSFDHSVRVWDAKAKHVTTWSAFPDGPRNEINVVRYVDGDTYIASRSIDRVVRTWNPETNLNSRLPILSNMRMKFSKEQICVAFSGSKVIASGSRFGTIEIYPSYLRVRTLVGRRGGITALAWSPDDKYIASGAGGAIQIWNVQTEEAIFDQLASSSDPVTSVATSFDNQFAAASSGAIITVWQIEKGPNSKNTLQGHTQLVTSIDFSPNNELIASGSKDKTVRVWSHQAESTIFGLFRGHTDEVTSVAFSPNGTQVASASRDMRICLWDIYSKDMLFDVLEGHTGAVLSVTFSQNGAHIASGSSDCTIRVWSLNSEDTKKPSNSPANFTSWTLTLDGWIRDSQGRSLLWVPPDLRTSLLRPRNTTNICSNGFLKLDFESVAIGETWSNCITPN</sequence>
<dbReference type="Pfam" id="PF24883">
    <property type="entry name" value="NPHP3_N"/>
    <property type="match status" value="1"/>
</dbReference>
<reference evidence="6 7" key="1">
    <citation type="submission" date="2015-07" db="EMBL/GenBank/DDBJ databases">
        <authorList>
            <person name="Noorani M."/>
        </authorList>
    </citation>
    <scope>NUCLEOTIDE SEQUENCE [LARGE SCALE GENOMIC DNA]</scope>
    <source>
        <strain evidence="6">BBA 69670</strain>
    </source>
</reference>
<feature type="domain" description="NACHT" evidence="5">
    <location>
        <begin position="307"/>
        <end position="452"/>
    </location>
</feature>